<feature type="compositionally biased region" description="Basic and acidic residues" evidence="1">
    <location>
        <begin position="466"/>
        <end position="480"/>
    </location>
</feature>
<dbReference type="EMBL" id="JAZHXJ010000094">
    <property type="protein sequence ID" value="KAL1875289.1"/>
    <property type="molecule type" value="Genomic_DNA"/>
</dbReference>
<feature type="compositionally biased region" description="Basic and acidic residues" evidence="1">
    <location>
        <begin position="429"/>
        <end position="439"/>
    </location>
</feature>
<feature type="compositionally biased region" description="Acidic residues" evidence="1">
    <location>
        <begin position="451"/>
        <end position="465"/>
    </location>
</feature>
<feature type="region of interest" description="Disordered" evidence="1">
    <location>
        <begin position="399"/>
        <end position="482"/>
    </location>
</feature>
<accession>A0ABR3XH44</accession>
<feature type="region of interest" description="Disordered" evidence="1">
    <location>
        <begin position="351"/>
        <end position="387"/>
    </location>
</feature>
<evidence type="ECO:0000256" key="1">
    <source>
        <dbReference type="SAM" id="MobiDB-lite"/>
    </source>
</evidence>
<evidence type="ECO:0000313" key="2">
    <source>
        <dbReference type="EMBL" id="KAL1875289.1"/>
    </source>
</evidence>
<feature type="compositionally biased region" description="Basic and acidic residues" evidence="1">
    <location>
        <begin position="108"/>
        <end position="121"/>
    </location>
</feature>
<feature type="compositionally biased region" description="Low complexity" evidence="1">
    <location>
        <begin position="183"/>
        <end position="195"/>
    </location>
</feature>
<organism evidence="2 3">
    <name type="scientific">Phialemonium thermophilum</name>
    <dbReference type="NCBI Taxonomy" id="223376"/>
    <lineage>
        <taxon>Eukaryota</taxon>
        <taxon>Fungi</taxon>
        <taxon>Dikarya</taxon>
        <taxon>Ascomycota</taxon>
        <taxon>Pezizomycotina</taxon>
        <taxon>Sordariomycetes</taxon>
        <taxon>Sordariomycetidae</taxon>
        <taxon>Cephalothecales</taxon>
        <taxon>Cephalothecaceae</taxon>
        <taxon>Phialemonium</taxon>
    </lineage>
</organism>
<feature type="region of interest" description="Disordered" evidence="1">
    <location>
        <begin position="576"/>
        <end position="595"/>
    </location>
</feature>
<feature type="compositionally biased region" description="Polar residues" evidence="1">
    <location>
        <begin position="510"/>
        <end position="519"/>
    </location>
</feature>
<feature type="compositionally biased region" description="Polar residues" evidence="1">
    <location>
        <begin position="576"/>
        <end position="585"/>
    </location>
</feature>
<evidence type="ECO:0000313" key="3">
    <source>
        <dbReference type="Proteomes" id="UP001586593"/>
    </source>
</evidence>
<feature type="compositionally biased region" description="Low complexity" evidence="1">
    <location>
        <begin position="122"/>
        <end position="132"/>
    </location>
</feature>
<feature type="region of interest" description="Disordered" evidence="1">
    <location>
        <begin position="495"/>
        <end position="541"/>
    </location>
</feature>
<feature type="region of interest" description="Disordered" evidence="1">
    <location>
        <begin position="1"/>
        <end position="25"/>
    </location>
</feature>
<feature type="compositionally biased region" description="Pro residues" evidence="1">
    <location>
        <begin position="153"/>
        <end position="167"/>
    </location>
</feature>
<protein>
    <submittedName>
        <fullName evidence="2">Uncharacterized protein</fullName>
    </submittedName>
</protein>
<feature type="compositionally biased region" description="Basic residues" evidence="1">
    <location>
        <begin position="922"/>
        <end position="933"/>
    </location>
</feature>
<keyword evidence="3" id="KW-1185">Reference proteome</keyword>
<sequence>MPRFPGFARRKSAAENGENGAIAQPSFRVLDRSEVINHKQFEGPVRPAVRSHTFSKSSLSSIVVEDNMFADLKTNRGSGSSNTTKTTSTDDSSRHSNASTAPSSADSRGQDDSKNSSRNEHPLPSLPRSSTSTSFLKAAGRTFSFGGQKKQLPPMPPNDDPIPPVPPTDGFHMHEDTAGGGRARATTASTTTTVTPPSLESGFNLDLGGDFSKMLGFDKRSSVMTIREALAPLTPRSLTGGRSNQPTPIQIDKAANVDPPPRSWDSHHSNEGFLSSSPVQASPTNENAPPHIPRKPSPLSGPARRPSGSPDLKRSSAVYGRRASMAEDAEGEDARLLKDSLSAVSKFITGSSASASARYKRDDDSQGRNLGQQASQTTRSPLETTKEDDNIFDNSFAHSENAARPVNRPAVRKPVVSGQTKVMTPAQFEKYKMDKERQDTIASGHQSAEKSEDEEENYEDDEDDVEKAREQAKQRRKQEAHMAVYRQQMMKVTGESATPNLPSSRPGLQLSFSTPNLPNMTAAPSSAPSPVPNQSDGSDEDEEVPLAILAAHGFPNKNRPPTRLSTMASNPNLRAVQQPSYQRPASTIGDPSASGPSRLPAFAKNLPQDPFLGAGLINNPVRESFALGGGAPATTQAGAPLPPGGLIGVIASEERSRAMRRGSPHLDGHNVIPPSASAPFDPIAGIPPHMMYPNRPASTMLTPGDQAQIQMTQQMTQFMQMQMQFMQMMASQNGNAGSRPNSGIVAQATGNFDPMGGLGGMGAMGPLGPMGSISGMGGMPGMGMGLGPGPAESVRQSFLGNGSVLEQPRRDQHMRTMSMVQPSSSSWIQPAPNPGYAPSIRVQGAGYAPSIAPSERSNIGLPGRYRPVSHAPAAADPLPRSSTMPGALGGWNDKPQGKSATKKSGAASDDEDDDEEGWQAMKAKREKKRSLWKSKKGILGDIGALVT</sequence>
<feature type="compositionally biased region" description="Acidic residues" evidence="1">
    <location>
        <begin position="908"/>
        <end position="917"/>
    </location>
</feature>
<feature type="compositionally biased region" description="Low complexity" evidence="1">
    <location>
        <begin position="75"/>
        <end position="90"/>
    </location>
</feature>
<feature type="region of interest" description="Disordered" evidence="1">
    <location>
        <begin position="72"/>
        <end position="132"/>
    </location>
</feature>
<proteinExistence type="predicted"/>
<gene>
    <name evidence="2" type="ORF">VTK73DRAFT_10186</name>
</gene>
<feature type="compositionally biased region" description="Polar residues" evidence="1">
    <location>
        <begin position="367"/>
        <end position="383"/>
    </location>
</feature>
<feature type="region of interest" description="Disordered" evidence="1">
    <location>
        <begin position="858"/>
        <end position="933"/>
    </location>
</feature>
<name>A0ABR3XH44_9PEZI</name>
<feature type="compositionally biased region" description="Polar residues" evidence="1">
    <location>
        <begin position="95"/>
        <end position="107"/>
    </location>
</feature>
<dbReference type="PANTHER" id="PTHR42068:SF1">
    <property type="entry name" value="YALI0B18964P"/>
    <property type="match status" value="1"/>
</dbReference>
<comment type="caution">
    <text evidence="2">The sequence shown here is derived from an EMBL/GenBank/DDBJ whole genome shotgun (WGS) entry which is preliminary data.</text>
</comment>
<feature type="compositionally biased region" description="Polar residues" evidence="1">
    <location>
        <begin position="272"/>
        <end position="287"/>
    </location>
</feature>
<feature type="region of interest" description="Disordered" evidence="1">
    <location>
        <begin position="234"/>
        <end position="332"/>
    </location>
</feature>
<dbReference type="Proteomes" id="UP001586593">
    <property type="component" value="Unassembled WGS sequence"/>
</dbReference>
<reference evidence="2 3" key="1">
    <citation type="journal article" date="2024" name="Commun. Biol.">
        <title>Comparative genomic analysis of thermophilic fungi reveals convergent evolutionary adaptations and gene losses.</title>
        <authorList>
            <person name="Steindorff A.S."/>
            <person name="Aguilar-Pontes M.V."/>
            <person name="Robinson A.J."/>
            <person name="Andreopoulos B."/>
            <person name="LaButti K."/>
            <person name="Kuo A."/>
            <person name="Mondo S."/>
            <person name="Riley R."/>
            <person name="Otillar R."/>
            <person name="Haridas S."/>
            <person name="Lipzen A."/>
            <person name="Grimwood J."/>
            <person name="Schmutz J."/>
            <person name="Clum A."/>
            <person name="Reid I.D."/>
            <person name="Moisan M.C."/>
            <person name="Butler G."/>
            <person name="Nguyen T.T.M."/>
            <person name="Dewar K."/>
            <person name="Conant G."/>
            <person name="Drula E."/>
            <person name="Henrissat B."/>
            <person name="Hansel C."/>
            <person name="Singer S."/>
            <person name="Hutchinson M.I."/>
            <person name="de Vries R.P."/>
            <person name="Natvig D.O."/>
            <person name="Powell A.J."/>
            <person name="Tsang A."/>
            <person name="Grigoriev I.V."/>
        </authorList>
    </citation>
    <scope>NUCLEOTIDE SEQUENCE [LARGE SCALE GENOMIC DNA]</scope>
    <source>
        <strain evidence="2 3">ATCC 24622</strain>
    </source>
</reference>
<dbReference type="PANTHER" id="PTHR42068">
    <property type="entry name" value="YALI0B18964P"/>
    <property type="match status" value="1"/>
</dbReference>
<feature type="region of interest" description="Disordered" evidence="1">
    <location>
        <begin position="145"/>
        <end position="197"/>
    </location>
</feature>
<feature type="compositionally biased region" description="Polar residues" evidence="1">
    <location>
        <begin position="236"/>
        <end position="248"/>
    </location>
</feature>